<evidence type="ECO:0000256" key="1">
    <source>
        <dbReference type="SAM" id="SignalP"/>
    </source>
</evidence>
<proteinExistence type="predicted"/>
<dbReference type="EMBL" id="JBHFEH010000055">
    <property type="protein sequence ID" value="KAL2049916.1"/>
    <property type="molecule type" value="Genomic_DNA"/>
</dbReference>
<accession>A0ABR4AWD7</accession>
<evidence type="ECO:0000313" key="3">
    <source>
        <dbReference type="Proteomes" id="UP001590951"/>
    </source>
</evidence>
<comment type="caution">
    <text evidence="2">The sequence shown here is derived from an EMBL/GenBank/DDBJ whole genome shotgun (WGS) entry which is preliminary data.</text>
</comment>
<keyword evidence="1" id="KW-0732">Signal</keyword>
<organism evidence="2 3">
    <name type="scientific">Lepraria finkii</name>
    <dbReference type="NCBI Taxonomy" id="1340010"/>
    <lineage>
        <taxon>Eukaryota</taxon>
        <taxon>Fungi</taxon>
        <taxon>Dikarya</taxon>
        <taxon>Ascomycota</taxon>
        <taxon>Pezizomycotina</taxon>
        <taxon>Lecanoromycetes</taxon>
        <taxon>OSLEUM clade</taxon>
        <taxon>Lecanoromycetidae</taxon>
        <taxon>Lecanorales</taxon>
        <taxon>Lecanorineae</taxon>
        <taxon>Stereocaulaceae</taxon>
        <taxon>Lepraria</taxon>
    </lineage>
</organism>
<keyword evidence="3" id="KW-1185">Reference proteome</keyword>
<reference evidence="2 3" key="1">
    <citation type="submission" date="2024-09" db="EMBL/GenBank/DDBJ databases">
        <title>Rethinking Asexuality: The Enigmatic Case of Functional Sexual Genes in Lepraria (Stereocaulaceae).</title>
        <authorList>
            <person name="Doellman M."/>
            <person name="Sun Y."/>
            <person name="Barcenas-Pena A."/>
            <person name="Lumbsch H.T."/>
            <person name="Grewe F."/>
        </authorList>
    </citation>
    <scope>NUCLEOTIDE SEQUENCE [LARGE SCALE GENOMIC DNA]</scope>
    <source>
        <strain evidence="2 3">Grewe 0041</strain>
    </source>
</reference>
<dbReference type="Proteomes" id="UP001590951">
    <property type="component" value="Unassembled WGS sequence"/>
</dbReference>
<protein>
    <submittedName>
        <fullName evidence="2">Uncharacterized protein</fullName>
    </submittedName>
</protein>
<name>A0ABR4AWD7_9LECA</name>
<feature type="chain" id="PRO_5047286698" evidence="1">
    <location>
        <begin position="23"/>
        <end position="115"/>
    </location>
</feature>
<sequence>MRLNTLSSFLTALALRILPSHGFPIAFSEHKLEEINALRAEGISEAAIAARFPRALIIPAVTPLETPQLYPVVHSAEVLDAAMVDIPAQFRYAHGRKRRLTQSVGKRGQEMRPRF</sequence>
<gene>
    <name evidence="2" type="ORF">ABVK25_009783</name>
</gene>
<feature type="signal peptide" evidence="1">
    <location>
        <begin position="1"/>
        <end position="22"/>
    </location>
</feature>
<evidence type="ECO:0000313" key="2">
    <source>
        <dbReference type="EMBL" id="KAL2049916.1"/>
    </source>
</evidence>